<dbReference type="Proteomes" id="UP001319104">
    <property type="component" value="Unassembled WGS sequence"/>
</dbReference>
<evidence type="ECO:0000256" key="4">
    <source>
        <dbReference type="SAM" id="SignalP"/>
    </source>
</evidence>
<dbReference type="Pfam" id="PF01464">
    <property type="entry name" value="SLT"/>
    <property type="match status" value="1"/>
</dbReference>
<keyword evidence="3" id="KW-0472">Membrane</keyword>
<protein>
    <submittedName>
        <fullName evidence="6">Transporter substrate-binding domain-containing protein</fullName>
    </submittedName>
</protein>
<keyword evidence="7" id="KW-1185">Reference proteome</keyword>
<keyword evidence="3" id="KW-0998">Cell outer membrane</keyword>
<evidence type="ECO:0000256" key="1">
    <source>
        <dbReference type="ARBA" id="ARBA00004339"/>
    </source>
</evidence>
<dbReference type="GO" id="GO:0009279">
    <property type="term" value="C:cell outer membrane"/>
    <property type="evidence" value="ECO:0007669"/>
    <property type="project" value="UniProtKB-SubCell"/>
</dbReference>
<dbReference type="PROSITE" id="PS51257">
    <property type="entry name" value="PROKAR_LIPOPROTEIN"/>
    <property type="match status" value="1"/>
</dbReference>
<dbReference type="SMART" id="SM00062">
    <property type="entry name" value="PBPb"/>
    <property type="match status" value="1"/>
</dbReference>
<dbReference type="CDD" id="cd13403">
    <property type="entry name" value="MLTF-like"/>
    <property type="match status" value="1"/>
</dbReference>
<dbReference type="SUPFAM" id="SSF53850">
    <property type="entry name" value="Periplasmic binding protein-like II"/>
    <property type="match status" value="1"/>
</dbReference>
<feature type="signal peptide" evidence="4">
    <location>
        <begin position="1"/>
        <end position="20"/>
    </location>
</feature>
<dbReference type="PANTHER" id="PTHR35936:SF32">
    <property type="entry name" value="MEMBRANE-BOUND LYTIC MUREIN TRANSGLYCOSYLASE F"/>
    <property type="match status" value="1"/>
</dbReference>
<feature type="chain" id="PRO_5042998267" evidence="4">
    <location>
        <begin position="21"/>
        <end position="467"/>
    </location>
</feature>
<evidence type="ECO:0000313" key="6">
    <source>
        <dbReference type="EMBL" id="MBS9523617.1"/>
    </source>
</evidence>
<dbReference type="InterPro" id="IPR023346">
    <property type="entry name" value="Lysozyme-like_dom_sf"/>
</dbReference>
<feature type="domain" description="Solute-binding protein family 3/N-terminal" evidence="5">
    <location>
        <begin position="50"/>
        <end position="274"/>
    </location>
</feature>
<organism evidence="6 7">
    <name type="scientific">Litoribacter ruber</name>
    <dbReference type="NCBI Taxonomy" id="702568"/>
    <lineage>
        <taxon>Bacteria</taxon>
        <taxon>Pseudomonadati</taxon>
        <taxon>Bacteroidota</taxon>
        <taxon>Cytophagia</taxon>
        <taxon>Cytophagales</taxon>
        <taxon>Cyclobacteriaceae</taxon>
        <taxon>Litoribacter</taxon>
    </lineage>
</organism>
<accession>A0AAP2CKR6</accession>
<dbReference type="InterPro" id="IPR008258">
    <property type="entry name" value="Transglycosylase_SLT_dom_1"/>
</dbReference>
<evidence type="ECO:0000259" key="5">
    <source>
        <dbReference type="SMART" id="SM00062"/>
    </source>
</evidence>
<comment type="caution">
    <text evidence="6">The sequence shown here is derived from an EMBL/GenBank/DDBJ whole genome shotgun (WGS) entry which is preliminary data.</text>
</comment>
<evidence type="ECO:0000313" key="7">
    <source>
        <dbReference type="Proteomes" id="UP001319104"/>
    </source>
</evidence>
<reference evidence="6 7" key="1">
    <citation type="submission" date="2021-05" db="EMBL/GenBank/DDBJ databases">
        <authorList>
            <person name="Zhang Z.D."/>
            <person name="Osman G."/>
        </authorList>
    </citation>
    <scope>NUCLEOTIDE SEQUENCE [LARGE SCALE GENOMIC DNA]</scope>
    <source>
        <strain evidence="6 7">KCTC 32217</strain>
    </source>
</reference>
<evidence type="ECO:0000256" key="2">
    <source>
        <dbReference type="ARBA" id="ARBA00022729"/>
    </source>
</evidence>
<dbReference type="EMBL" id="JAHCMY010000002">
    <property type="protein sequence ID" value="MBS9523617.1"/>
    <property type="molecule type" value="Genomic_DNA"/>
</dbReference>
<proteinExistence type="predicted"/>
<dbReference type="PANTHER" id="PTHR35936">
    <property type="entry name" value="MEMBRANE-BOUND LYTIC MUREIN TRANSGLYCOSYLASE F"/>
    <property type="match status" value="1"/>
</dbReference>
<dbReference type="Pfam" id="PF00497">
    <property type="entry name" value="SBP_bac_3"/>
    <property type="match status" value="1"/>
</dbReference>
<name>A0AAP2CKR6_9BACT</name>
<dbReference type="SUPFAM" id="SSF53955">
    <property type="entry name" value="Lysozyme-like"/>
    <property type="match status" value="1"/>
</dbReference>
<gene>
    <name evidence="6" type="ORF">KI659_06255</name>
</gene>
<dbReference type="Gene3D" id="3.40.190.10">
    <property type="entry name" value="Periplasmic binding protein-like II"/>
    <property type="match status" value="2"/>
</dbReference>
<dbReference type="Gene3D" id="1.10.530.10">
    <property type="match status" value="1"/>
</dbReference>
<sequence length="467" mass="53566">MRMRLLTRVIIFLLSTVALLSCKKQHVEKQVDFWENTVELDLDEIKKRGFIRAIVDNTSTSYYIYRGRRMGYEYEMLRNLSKDLGVNLKIFVASDIDEAFRKLNEGKVDIIAINLEKTADRTDLASFTKATNEIRTVLVQRNGEEGTVQDLKDLEGRTVHVREGAVYKKQLQMWKDSLQLDFRIKEMPYDSEGLVNLVVQKDIDFTVVDEDVASVNSNYYPQLDVSLEISPASKVGWAVRSNSTKLLAGVNKWLTTFNKSSYQAILYDKYFVNKTNSYFRSNSPFSSISGNRISAYDEMIKKAAEGIGWDWRLLAALIFKESRFDTEAISYAGASGLLQLMPVTLERFGVSDPNDPFESLMGGVNYLKYLDKYWQKRVPEVNERIKFILASYNVGHGHVDDAWRLALKDGYNPSEWDNVAIFLKQKSNPEIYRDPVVKSGYAKGHLAVNYVEDVYGLFESYKVLVEP</sequence>
<dbReference type="AlphaFoldDB" id="A0AAP2CKR6"/>
<comment type="subcellular location">
    <subcellularLocation>
        <location evidence="1">Cell outer membrane</location>
        <topology evidence="1">Peripheral membrane protein</topology>
    </subcellularLocation>
</comment>
<dbReference type="InterPro" id="IPR001638">
    <property type="entry name" value="Solute-binding_3/MltF_N"/>
</dbReference>
<keyword evidence="2 4" id="KW-0732">Signal</keyword>
<dbReference type="CDD" id="cd01009">
    <property type="entry name" value="PBP2_YfhD_N"/>
    <property type="match status" value="1"/>
</dbReference>
<evidence type="ECO:0000256" key="3">
    <source>
        <dbReference type="ARBA" id="ARBA00023237"/>
    </source>
</evidence>